<dbReference type="InterPro" id="IPR029058">
    <property type="entry name" value="AB_hydrolase_fold"/>
</dbReference>
<feature type="chain" id="PRO_5004525529" description="AB hydrolase-1 domain-containing protein" evidence="2">
    <location>
        <begin position="27"/>
        <end position="364"/>
    </location>
</feature>
<dbReference type="GO" id="GO:0047372">
    <property type="term" value="F:monoacylglycerol lipase activity"/>
    <property type="evidence" value="ECO:0007669"/>
    <property type="project" value="TreeGrafter"/>
</dbReference>
<reference evidence="4 5" key="1">
    <citation type="journal article" date="2013" name="Sci. Rep.">
        <title>Extraordinary expansion of a Sorangium cellulosum genome from an alkaline milieu.</title>
        <authorList>
            <person name="Han K."/>
            <person name="Li Z.F."/>
            <person name="Peng R."/>
            <person name="Zhu L.P."/>
            <person name="Zhou T."/>
            <person name="Wang L.G."/>
            <person name="Li S.G."/>
            <person name="Zhang X.B."/>
            <person name="Hu W."/>
            <person name="Wu Z.H."/>
            <person name="Qin N."/>
            <person name="Li Y.Z."/>
        </authorList>
    </citation>
    <scope>NUCLEOTIDE SEQUENCE [LARGE SCALE GENOMIC DNA]</scope>
    <source>
        <strain evidence="4 5">So0157-2</strain>
    </source>
</reference>
<dbReference type="PANTHER" id="PTHR43798">
    <property type="entry name" value="MONOACYLGLYCEROL LIPASE"/>
    <property type="match status" value="1"/>
</dbReference>
<evidence type="ECO:0000256" key="1">
    <source>
        <dbReference type="SAM" id="MobiDB-lite"/>
    </source>
</evidence>
<feature type="domain" description="AB hydrolase-1" evidence="3">
    <location>
        <begin position="98"/>
        <end position="197"/>
    </location>
</feature>
<evidence type="ECO:0000313" key="4">
    <source>
        <dbReference type="EMBL" id="AGP36830.1"/>
    </source>
</evidence>
<dbReference type="SUPFAM" id="SSF53474">
    <property type="entry name" value="alpha/beta-Hydrolases"/>
    <property type="match status" value="1"/>
</dbReference>
<dbReference type="PATRIC" id="fig|1254432.3.peg.4834"/>
<feature type="compositionally biased region" description="Low complexity" evidence="1">
    <location>
        <begin position="32"/>
        <end position="41"/>
    </location>
</feature>
<proteinExistence type="predicted"/>
<accession>S4XY42</accession>
<feature type="region of interest" description="Disordered" evidence="1">
    <location>
        <begin position="24"/>
        <end position="54"/>
    </location>
</feature>
<evidence type="ECO:0000313" key="5">
    <source>
        <dbReference type="Proteomes" id="UP000014803"/>
    </source>
</evidence>
<dbReference type="RefSeq" id="WP_020736217.1">
    <property type="nucleotide sequence ID" value="NC_021658.1"/>
</dbReference>
<organism evidence="4 5">
    <name type="scientific">Sorangium cellulosum So0157-2</name>
    <dbReference type="NCBI Taxonomy" id="1254432"/>
    <lineage>
        <taxon>Bacteria</taxon>
        <taxon>Pseudomonadati</taxon>
        <taxon>Myxococcota</taxon>
        <taxon>Polyangia</taxon>
        <taxon>Polyangiales</taxon>
        <taxon>Polyangiaceae</taxon>
        <taxon>Sorangium</taxon>
    </lineage>
</organism>
<dbReference type="eggNOG" id="COG0596">
    <property type="taxonomic scope" value="Bacteria"/>
</dbReference>
<dbReference type="PANTHER" id="PTHR43798:SF33">
    <property type="entry name" value="HYDROLASE, PUTATIVE (AFU_ORTHOLOGUE AFUA_2G14860)-RELATED"/>
    <property type="match status" value="1"/>
</dbReference>
<dbReference type="EMBL" id="CP003969">
    <property type="protein sequence ID" value="AGP36830.1"/>
    <property type="molecule type" value="Genomic_DNA"/>
</dbReference>
<dbReference type="Pfam" id="PF00561">
    <property type="entry name" value="Abhydrolase_1"/>
    <property type="match status" value="1"/>
</dbReference>
<dbReference type="PRINTS" id="PR00412">
    <property type="entry name" value="EPOXHYDRLASE"/>
</dbReference>
<dbReference type="KEGG" id="scu:SCE1572_21420"/>
<protein>
    <recommendedName>
        <fullName evidence="3">AB hydrolase-1 domain-containing protein</fullName>
    </recommendedName>
</protein>
<dbReference type="Proteomes" id="UP000014803">
    <property type="component" value="Chromosome"/>
</dbReference>
<dbReference type="AlphaFoldDB" id="S4XY42"/>
<dbReference type="InterPro" id="IPR050266">
    <property type="entry name" value="AB_hydrolase_sf"/>
</dbReference>
<feature type="signal peptide" evidence="2">
    <location>
        <begin position="1"/>
        <end position="26"/>
    </location>
</feature>
<dbReference type="GO" id="GO:0016020">
    <property type="term" value="C:membrane"/>
    <property type="evidence" value="ECO:0007669"/>
    <property type="project" value="TreeGrafter"/>
</dbReference>
<gene>
    <name evidence="4" type="ORF">SCE1572_21420</name>
</gene>
<dbReference type="Gene3D" id="3.40.50.1820">
    <property type="entry name" value="alpha/beta hydrolase"/>
    <property type="match status" value="1"/>
</dbReference>
<sequence length="364" mass="40269">MRTLALTPVLASLLLSLVPASGCAPAPRVEPRPAGSPAARPEGPPAAQPAGKPAAGLDPELTSYAYPYPVKHFEVESQRQKLRMAYMDVQPEKPNGRAVLLLHGKNFSAAYWEPTIRALTERGFRVIAPDQIGFGKSTKPAAYQFSFHGLAETTRALLDALGVQRPAVVGHSMGGMLAARFALMFADRTERLILVNPIGLEDWKTVVPYRSIDGWYTQELEATRDSIREYQRKSYYDGAWKPEYERQIEIQAGWTEHPEYPRVAWCSALTYDMVFTQPVVYELPRLRTPTLLIIGLRDRTALGRAWAPKEAADALGDYTTLGKKTAQAIPGAKLVELPGVGHLPQVEAFEKYRDALVGFLEQAP</sequence>
<dbReference type="STRING" id="1254432.SCE1572_21420"/>
<dbReference type="InterPro" id="IPR000639">
    <property type="entry name" value="Epox_hydrolase-like"/>
</dbReference>
<dbReference type="HOGENOM" id="CLU_020336_2_0_7"/>
<name>S4XY42_SORCE</name>
<dbReference type="GO" id="GO:0046464">
    <property type="term" value="P:acylglycerol catabolic process"/>
    <property type="evidence" value="ECO:0007669"/>
    <property type="project" value="TreeGrafter"/>
</dbReference>
<evidence type="ECO:0000259" key="3">
    <source>
        <dbReference type="Pfam" id="PF00561"/>
    </source>
</evidence>
<keyword evidence="2" id="KW-0732">Signal</keyword>
<dbReference type="PRINTS" id="PR00111">
    <property type="entry name" value="ABHYDROLASE"/>
</dbReference>
<dbReference type="InterPro" id="IPR000073">
    <property type="entry name" value="AB_hydrolase_1"/>
</dbReference>
<dbReference type="OrthoDB" id="9773293at2"/>
<evidence type="ECO:0000256" key="2">
    <source>
        <dbReference type="SAM" id="SignalP"/>
    </source>
</evidence>